<sequence>MFGPTPGSFPPCQRSPRARAPCVRDPNGRPFRLPPLKGGSPGAPTCPPTGELVNCPRQLVNLPTHWSTVHPLVNWSTCPPTGQLVNLPTPTGQPAHPLVNCPRPPGQLVILPTHWSTGQPAHANWSTCPPTGQLSTPTWPSPARQLASPL</sequence>
<gene>
    <name evidence="2" type="ORF">FE257_005968</name>
</gene>
<feature type="region of interest" description="Disordered" evidence="1">
    <location>
        <begin position="130"/>
        <end position="150"/>
    </location>
</feature>
<name>A0AAD4CB74_ASPNN</name>
<reference evidence="2" key="1">
    <citation type="journal article" date="2019" name="Beilstein J. Org. Chem.">
        <title>Nanangenines: drimane sesquiterpenoids as the dominant metabolite cohort of a novel Australian fungus, Aspergillus nanangensis.</title>
        <authorList>
            <person name="Lacey H.J."/>
            <person name="Gilchrist C.L.M."/>
            <person name="Crombie A."/>
            <person name="Kalaitzis J.A."/>
            <person name="Vuong D."/>
            <person name="Rutledge P.J."/>
            <person name="Turner P."/>
            <person name="Pitt J.I."/>
            <person name="Lacey E."/>
            <person name="Chooi Y.H."/>
            <person name="Piggott A.M."/>
        </authorList>
    </citation>
    <scope>NUCLEOTIDE SEQUENCE</scope>
    <source>
        <strain evidence="2">MST-FP2251</strain>
    </source>
</reference>
<dbReference type="AlphaFoldDB" id="A0AAD4CB74"/>
<reference evidence="2" key="2">
    <citation type="submission" date="2020-02" db="EMBL/GenBank/DDBJ databases">
        <authorList>
            <person name="Gilchrist C.L.M."/>
            <person name="Chooi Y.-H."/>
        </authorList>
    </citation>
    <scope>NUCLEOTIDE SEQUENCE</scope>
    <source>
        <strain evidence="2">MST-FP2251</strain>
    </source>
</reference>
<evidence type="ECO:0000256" key="1">
    <source>
        <dbReference type="SAM" id="MobiDB-lite"/>
    </source>
</evidence>
<keyword evidence="3" id="KW-1185">Reference proteome</keyword>
<protein>
    <submittedName>
        <fullName evidence="2">Uncharacterized protein</fullName>
    </submittedName>
</protein>
<dbReference type="Proteomes" id="UP001194746">
    <property type="component" value="Unassembled WGS sequence"/>
</dbReference>
<organism evidence="2 3">
    <name type="scientific">Aspergillus nanangensis</name>
    <dbReference type="NCBI Taxonomy" id="2582783"/>
    <lineage>
        <taxon>Eukaryota</taxon>
        <taxon>Fungi</taxon>
        <taxon>Dikarya</taxon>
        <taxon>Ascomycota</taxon>
        <taxon>Pezizomycotina</taxon>
        <taxon>Eurotiomycetes</taxon>
        <taxon>Eurotiomycetidae</taxon>
        <taxon>Eurotiales</taxon>
        <taxon>Aspergillaceae</taxon>
        <taxon>Aspergillus</taxon>
        <taxon>Aspergillus subgen. Circumdati</taxon>
    </lineage>
</organism>
<accession>A0AAD4CB74</accession>
<comment type="caution">
    <text evidence="2">The sequence shown here is derived from an EMBL/GenBank/DDBJ whole genome shotgun (WGS) entry which is preliminary data.</text>
</comment>
<dbReference type="EMBL" id="VCAU01000267">
    <property type="protein sequence ID" value="KAF9882602.1"/>
    <property type="molecule type" value="Genomic_DNA"/>
</dbReference>
<proteinExistence type="predicted"/>
<evidence type="ECO:0000313" key="3">
    <source>
        <dbReference type="Proteomes" id="UP001194746"/>
    </source>
</evidence>
<feature type="non-terminal residue" evidence="2">
    <location>
        <position position="150"/>
    </location>
</feature>
<evidence type="ECO:0000313" key="2">
    <source>
        <dbReference type="EMBL" id="KAF9882602.1"/>
    </source>
</evidence>
<feature type="region of interest" description="Disordered" evidence="1">
    <location>
        <begin position="1"/>
        <end position="45"/>
    </location>
</feature>